<accession>A0ACB9EII7</accession>
<evidence type="ECO:0000313" key="2">
    <source>
        <dbReference type="Proteomes" id="UP001055879"/>
    </source>
</evidence>
<gene>
    <name evidence="1" type="ORF">L6452_06371</name>
</gene>
<name>A0ACB9EII7_ARCLA</name>
<sequence>MYLNLLPLQSSLKNYQRRSRLGNTLIQKVHDIGNKFTTSANSEVEQRPYVSTEEPSMPEAFTKTVYFEKTTRVVNIVIKDDENKEEEAIVFKRTKNNSASAISFYAPTRTSPPKTTTTTTTLPHVTKDRVGQVKNRMDEMKV</sequence>
<keyword evidence="2" id="KW-1185">Reference proteome</keyword>
<dbReference type="Proteomes" id="UP001055879">
    <property type="component" value="Linkage Group LG02"/>
</dbReference>
<organism evidence="1 2">
    <name type="scientific">Arctium lappa</name>
    <name type="common">Greater burdock</name>
    <name type="synonym">Lappa major</name>
    <dbReference type="NCBI Taxonomy" id="4217"/>
    <lineage>
        <taxon>Eukaryota</taxon>
        <taxon>Viridiplantae</taxon>
        <taxon>Streptophyta</taxon>
        <taxon>Embryophyta</taxon>
        <taxon>Tracheophyta</taxon>
        <taxon>Spermatophyta</taxon>
        <taxon>Magnoliopsida</taxon>
        <taxon>eudicotyledons</taxon>
        <taxon>Gunneridae</taxon>
        <taxon>Pentapetalae</taxon>
        <taxon>asterids</taxon>
        <taxon>campanulids</taxon>
        <taxon>Asterales</taxon>
        <taxon>Asteraceae</taxon>
        <taxon>Carduoideae</taxon>
        <taxon>Cardueae</taxon>
        <taxon>Arctiinae</taxon>
        <taxon>Arctium</taxon>
    </lineage>
</organism>
<reference evidence="2" key="1">
    <citation type="journal article" date="2022" name="Mol. Ecol. Resour.">
        <title>The genomes of chicory, endive, great burdock and yacon provide insights into Asteraceae palaeo-polyploidization history and plant inulin production.</title>
        <authorList>
            <person name="Fan W."/>
            <person name="Wang S."/>
            <person name="Wang H."/>
            <person name="Wang A."/>
            <person name="Jiang F."/>
            <person name="Liu H."/>
            <person name="Zhao H."/>
            <person name="Xu D."/>
            <person name="Zhang Y."/>
        </authorList>
    </citation>
    <scope>NUCLEOTIDE SEQUENCE [LARGE SCALE GENOMIC DNA]</scope>
    <source>
        <strain evidence="2">cv. Niubang</strain>
    </source>
</reference>
<dbReference type="EMBL" id="CM042048">
    <property type="protein sequence ID" value="KAI3758799.1"/>
    <property type="molecule type" value="Genomic_DNA"/>
</dbReference>
<reference evidence="1 2" key="2">
    <citation type="journal article" date="2022" name="Mol. Ecol. Resour.">
        <title>The genomes of chicory, endive, great burdock and yacon provide insights into Asteraceae paleo-polyploidization history and plant inulin production.</title>
        <authorList>
            <person name="Fan W."/>
            <person name="Wang S."/>
            <person name="Wang H."/>
            <person name="Wang A."/>
            <person name="Jiang F."/>
            <person name="Liu H."/>
            <person name="Zhao H."/>
            <person name="Xu D."/>
            <person name="Zhang Y."/>
        </authorList>
    </citation>
    <scope>NUCLEOTIDE SEQUENCE [LARGE SCALE GENOMIC DNA]</scope>
    <source>
        <strain evidence="2">cv. Niubang</strain>
    </source>
</reference>
<proteinExistence type="predicted"/>
<protein>
    <submittedName>
        <fullName evidence="1">Uncharacterized protein</fullName>
    </submittedName>
</protein>
<evidence type="ECO:0000313" key="1">
    <source>
        <dbReference type="EMBL" id="KAI3758799.1"/>
    </source>
</evidence>
<comment type="caution">
    <text evidence="1">The sequence shown here is derived from an EMBL/GenBank/DDBJ whole genome shotgun (WGS) entry which is preliminary data.</text>
</comment>